<reference evidence="2 3" key="1">
    <citation type="submission" date="2018-03" db="EMBL/GenBank/DDBJ databases">
        <title>Genomic Encyclopedia of Type Strains, Phase III (KMG-III): the genomes of soil and plant-associated and newly described type strains.</title>
        <authorList>
            <person name="Whitman W."/>
        </authorList>
    </citation>
    <scope>NUCLEOTIDE SEQUENCE [LARGE SCALE GENOMIC DNA]</scope>
    <source>
        <strain evidence="2 3">CGMCC 4.7067</strain>
    </source>
</reference>
<gene>
    <name evidence="2" type="ORF">B0I28_105261</name>
</gene>
<keyword evidence="3" id="KW-1185">Reference proteome</keyword>
<dbReference type="Proteomes" id="UP000238176">
    <property type="component" value="Unassembled WGS sequence"/>
</dbReference>
<sequence>MNRYHLPARSTGDGLYDTVVTPESAGWTYSGLKILDLEPDASHAFPTGNAEHLVLPLSGSCEVACDGSAFALNGRPDVFAAAADFAYLPRDADATVATSTGGRFALASAVCERRLPFRYGTADAVPVEDRGAGTCARQVRNYCLPDTFDADRLLVCEVVTPGGNWSSYPPHKHDEDRDGESVLEEIYYFEIDRPEGFAFHRVYGTPDRPIDVNAEVRSGDVVLVPHGWHGPSAAAPGYDLFYLNVMAGPGDERAWRITDDPAHAWIRSTWETR</sequence>
<dbReference type="Pfam" id="PF04962">
    <property type="entry name" value="KduI"/>
    <property type="match status" value="1"/>
</dbReference>
<dbReference type="NCBIfam" id="TIGR04378">
    <property type="entry name" value="myo_inos_iolB"/>
    <property type="match status" value="1"/>
</dbReference>
<dbReference type="PANTHER" id="PTHR39193">
    <property type="entry name" value="5-DEOXY-GLUCURONATE ISOMERASE"/>
    <property type="match status" value="1"/>
</dbReference>
<dbReference type="InterPro" id="IPR024203">
    <property type="entry name" value="Deoxy-glucuronate_isom_IolB"/>
</dbReference>
<accession>A0A2T0UL16</accession>
<dbReference type="PIRSF" id="PIRSF036628">
    <property type="entry name" value="IolB"/>
    <property type="match status" value="1"/>
</dbReference>
<comment type="caution">
    <text evidence="2">The sequence shown here is derived from an EMBL/GenBank/DDBJ whole genome shotgun (WGS) entry which is preliminary data.</text>
</comment>
<dbReference type="RefSeq" id="WP_245888984.1">
    <property type="nucleotide sequence ID" value="NZ_PVTJ01000005.1"/>
</dbReference>
<dbReference type="InterPro" id="IPR021120">
    <property type="entry name" value="KduI/IolB_isomerase"/>
</dbReference>
<dbReference type="EMBL" id="PVTJ01000005">
    <property type="protein sequence ID" value="PRY58548.1"/>
    <property type="molecule type" value="Genomic_DNA"/>
</dbReference>
<name>A0A2T0UL16_9ACTN</name>
<dbReference type="Gene3D" id="2.60.120.10">
    <property type="entry name" value="Jelly Rolls"/>
    <property type="match status" value="2"/>
</dbReference>
<dbReference type="GO" id="GO:0008880">
    <property type="term" value="F:glucuronate isomerase activity"/>
    <property type="evidence" value="ECO:0007669"/>
    <property type="project" value="InterPro"/>
</dbReference>
<organism evidence="2 3">
    <name type="scientific">Glycomyces artemisiae</name>
    <dbReference type="NCBI Taxonomy" id="1076443"/>
    <lineage>
        <taxon>Bacteria</taxon>
        <taxon>Bacillati</taxon>
        <taxon>Actinomycetota</taxon>
        <taxon>Actinomycetes</taxon>
        <taxon>Glycomycetales</taxon>
        <taxon>Glycomycetaceae</taxon>
        <taxon>Glycomyces</taxon>
    </lineage>
</organism>
<keyword evidence="1 2" id="KW-0413">Isomerase</keyword>
<dbReference type="GO" id="GO:0019310">
    <property type="term" value="P:inositol catabolic process"/>
    <property type="evidence" value="ECO:0007669"/>
    <property type="project" value="InterPro"/>
</dbReference>
<evidence type="ECO:0000313" key="2">
    <source>
        <dbReference type="EMBL" id="PRY58548.1"/>
    </source>
</evidence>
<dbReference type="SUPFAM" id="SSF51182">
    <property type="entry name" value="RmlC-like cupins"/>
    <property type="match status" value="1"/>
</dbReference>
<evidence type="ECO:0000313" key="3">
    <source>
        <dbReference type="Proteomes" id="UP000238176"/>
    </source>
</evidence>
<evidence type="ECO:0000256" key="1">
    <source>
        <dbReference type="ARBA" id="ARBA00023235"/>
    </source>
</evidence>
<proteinExistence type="predicted"/>
<dbReference type="InterPro" id="IPR014710">
    <property type="entry name" value="RmlC-like_jellyroll"/>
</dbReference>
<dbReference type="PANTHER" id="PTHR39193:SF1">
    <property type="entry name" value="5-DEOXY-GLUCURONATE ISOMERASE"/>
    <property type="match status" value="1"/>
</dbReference>
<dbReference type="InterPro" id="IPR011051">
    <property type="entry name" value="RmlC_Cupin_sf"/>
</dbReference>
<protein>
    <submittedName>
        <fullName evidence="2">5-deoxyglucuronate isomerase</fullName>
    </submittedName>
</protein>
<dbReference type="AlphaFoldDB" id="A0A2T0UL16"/>